<dbReference type="GO" id="GO:0032259">
    <property type="term" value="P:methylation"/>
    <property type="evidence" value="ECO:0007669"/>
    <property type="project" value="UniProtKB-KW"/>
</dbReference>
<keyword evidence="2" id="KW-0808">Transferase</keyword>
<dbReference type="InterPro" id="IPR029063">
    <property type="entry name" value="SAM-dependent_MTases_sf"/>
</dbReference>
<name>A0ABU8JG80_9GAMM</name>
<dbReference type="EC" id="2.1.-.-" evidence="2"/>
<keyword evidence="3" id="KW-1185">Reference proteome</keyword>
<dbReference type="Proteomes" id="UP001381174">
    <property type="component" value="Unassembled WGS sequence"/>
</dbReference>
<accession>A0ABU8JG80</accession>
<sequence>MAEARATHWEMVYRSRAAQEVSWYRPHLDASLALLRQAGLGPDTRVIDVGGGASTLVDDLLALGVCAVTVLDLSATALATARARLGDRAGTVRWLAADLLEAGFAAARFDLWHDRAVLHFLTEPAQVRRYAEQAAHAVRPGGHAVIGGFAPDGPERCSGLPVARRAAADIATALGPAFRLVDQRRELHPTPAGATQAFAYALLERV</sequence>
<reference evidence="2 3" key="1">
    <citation type="journal article" date="2014" name="Int. J. Syst. Evol. Microbiol.">
        <title>Fulvimonas yonginensis sp. nov., isolated from greenhouse soil, and emended description of the genus Fulvimonas.</title>
        <authorList>
            <person name="Ahn J.H."/>
            <person name="Kim S.J."/>
            <person name="Weon H.Y."/>
            <person name="Hong S.B."/>
            <person name="Seok S.J."/>
            <person name="Kwon S.W."/>
        </authorList>
    </citation>
    <scope>NUCLEOTIDE SEQUENCE [LARGE SCALE GENOMIC DNA]</scope>
    <source>
        <strain evidence="2 3">KACC 16952</strain>
    </source>
</reference>
<evidence type="ECO:0000259" key="1">
    <source>
        <dbReference type="Pfam" id="PF13649"/>
    </source>
</evidence>
<dbReference type="PANTHER" id="PTHR12843">
    <property type="entry name" value="PROTEIN-LYSINE N-METHYLTRANSFERASE METTL10"/>
    <property type="match status" value="1"/>
</dbReference>
<dbReference type="CDD" id="cd02440">
    <property type="entry name" value="AdoMet_MTases"/>
    <property type="match status" value="1"/>
</dbReference>
<dbReference type="GO" id="GO:0008168">
    <property type="term" value="F:methyltransferase activity"/>
    <property type="evidence" value="ECO:0007669"/>
    <property type="project" value="UniProtKB-KW"/>
</dbReference>
<dbReference type="Gene3D" id="3.40.50.150">
    <property type="entry name" value="Vaccinia Virus protein VP39"/>
    <property type="match status" value="1"/>
</dbReference>
<keyword evidence="2" id="KW-0489">Methyltransferase</keyword>
<dbReference type="RefSeq" id="WP_336808885.1">
    <property type="nucleotide sequence ID" value="NZ_JBBBNY010000018.1"/>
</dbReference>
<organism evidence="2 3">
    <name type="scientific">Fulvimonas yonginensis</name>
    <dbReference type="NCBI Taxonomy" id="1495200"/>
    <lineage>
        <taxon>Bacteria</taxon>
        <taxon>Pseudomonadati</taxon>
        <taxon>Pseudomonadota</taxon>
        <taxon>Gammaproteobacteria</taxon>
        <taxon>Lysobacterales</taxon>
        <taxon>Rhodanobacteraceae</taxon>
        <taxon>Fulvimonas</taxon>
    </lineage>
</organism>
<dbReference type="Pfam" id="PF13649">
    <property type="entry name" value="Methyltransf_25"/>
    <property type="match status" value="1"/>
</dbReference>
<dbReference type="PANTHER" id="PTHR12843:SF5">
    <property type="entry name" value="EEF1A LYSINE METHYLTRANSFERASE 2"/>
    <property type="match status" value="1"/>
</dbReference>
<proteinExistence type="predicted"/>
<feature type="domain" description="Methyltransferase" evidence="1">
    <location>
        <begin position="46"/>
        <end position="142"/>
    </location>
</feature>
<protein>
    <submittedName>
        <fullName evidence="2">Class I SAM-dependent methyltransferase</fullName>
        <ecNumber evidence="2">2.1.-.-</ecNumber>
    </submittedName>
</protein>
<dbReference type="InterPro" id="IPR041698">
    <property type="entry name" value="Methyltransf_25"/>
</dbReference>
<gene>
    <name evidence="2" type="ORF">WAT24_15930</name>
</gene>
<dbReference type="EMBL" id="JBBBNY010000018">
    <property type="protein sequence ID" value="MEI7038244.1"/>
    <property type="molecule type" value="Genomic_DNA"/>
</dbReference>
<comment type="caution">
    <text evidence="2">The sequence shown here is derived from an EMBL/GenBank/DDBJ whole genome shotgun (WGS) entry which is preliminary data.</text>
</comment>
<evidence type="ECO:0000313" key="2">
    <source>
        <dbReference type="EMBL" id="MEI7038244.1"/>
    </source>
</evidence>
<evidence type="ECO:0000313" key="3">
    <source>
        <dbReference type="Proteomes" id="UP001381174"/>
    </source>
</evidence>
<dbReference type="SUPFAM" id="SSF53335">
    <property type="entry name" value="S-adenosyl-L-methionine-dependent methyltransferases"/>
    <property type="match status" value="1"/>
</dbReference>